<dbReference type="OrthoDB" id="10511190at2759"/>
<feature type="compositionally biased region" description="Polar residues" evidence="2">
    <location>
        <begin position="47"/>
        <end position="58"/>
    </location>
</feature>
<feature type="compositionally biased region" description="Basic and acidic residues" evidence="2">
    <location>
        <begin position="330"/>
        <end position="352"/>
    </location>
</feature>
<dbReference type="EMBL" id="AGSI01000008">
    <property type="protein sequence ID" value="EIE23297.1"/>
    <property type="molecule type" value="Genomic_DNA"/>
</dbReference>
<evidence type="ECO:0000313" key="4">
    <source>
        <dbReference type="Proteomes" id="UP000007264"/>
    </source>
</evidence>
<evidence type="ECO:0000256" key="1">
    <source>
        <dbReference type="SAM" id="Coils"/>
    </source>
</evidence>
<feature type="compositionally biased region" description="Basic and acidic residues" evidence="2">
    <location>
        <begin position="435"/>
        <end position="445"/>
    </location>
</feature>
<dbReference type="AlphaFoldDB" id="I0YY28"/>
<name>I0YY28_COCSC</name>
<organism evidence="3 4">
    <name type="scientific">Coccomyxa subellipsoidea (strain C-169)</name>
    <name type="common">Green microalga</name>
    <dbReference type="NCBI Taxonomy" id="574566"/>
    <lineage>
        <taxon>Eukaryota</taxon>
        <taxon>Viridiplantae</taxon>
        <taxon>Chlorophyta</taxon>
        <taxon>core chlorophytes</taxon>
        <taxon>Trebouxiophyceae</taxon>
        <taxon>Trebouxiophyceae incertae sedis</taxon>
        <taxon>Coccomyxaceae</taxon>
        <taxon>Coccomyxa</taxon>
        <taxon>Coccomyxa subellipsoidea</taxon>
    </lineage>
</organism>
<dbReference type="RefSeq" id="XP_005647841.1">
    <property type="nucleotide sequence ID" value="XM_005647784.1"/>
</dbReference>
<dbReference type="GeneID" id="17041285"/>
<proteinExistence type="predicted"/>
<dbReference type="SUPFAM" id="SSF57997">
    <property type="entry name" value="Tropomyosin"/>
    <property type="match status" value="1"/>
</dbReference>
<feature type="compositionally biased region" description="Polar residues" evidence="2">
    <location>
        <begin position="353"/>
        <end position="368"/>
    </location>
</feature>
<comment type="caution">
    <text evidence="3">The sequence shown here is derived from an EMBL/GenBank/DDBJ whole genome shotgun (WGS) entry which is preliminary data.</text>
</comment>
<feature type="region of interest" description="Disordered" evidence="2">
    <location>
        <begin position="15"/>
        <end position="59"/>
    </location>
</feature>
<feature type="region of interest" description="Disordered" evidence="2">
    <location>
        <begin position="281"/>
        <end position="369"/>
    </location>
</feature>
<accession>I0YY28</accession>
<protein>
    <submittedName>
        <fullName evidence="3">Uncharacterized protein</fullName>
    </submittedName>
</protein>
<dbReference type="Proteomes" id="UP000007264">
    <property type="component" value="Unassembled WGS sequence"/>
</dbReference>
<keyword evidence="1" id="KW-0175">Coiled coil</keyword>
<dbReference type="KEGG" id="csl:COCSUDRAFT_42193"/>
<feature type="compositionally biased region" description="Basic and acidic residues" evidence="2">
    <location>
        <begin position="284"/>
        <end position="321"/>
    </location>
</feature>
<feature type="coiled-coil region" evidence="1">
    <location>
        <begin position="107"/>
        <end position="141"/>
    </location>
</feature>
<reference evidence="3 4" key="1">
    <citation type="journal article" date="2012" name="Genome Biol.">
        <title>The genome of the polar eukaryotic microalga coccomyxa subellipsoidea reveals traits of cold adaptation.</title>
        <authorList>
            <person name="Blanc G."/>
            <person name="Agarkova I."/>
            <person name="Grimwood J."/>
            <person name="Kuo A."/>
            <person name="Brueggeman A."/>
            <person name="Dunigan D."/>
            <person name="Gurnon J."/>
            <person name="Ladunga I."/>
            <person name="Lindquist E."/>
            <person name="Lucas S."/>
            <person name="Pangilinan J."/>
            <person name="Proschold T."/>
            <person name="Salamov A."/>
            <person name="Schmutz J."/>
            <person name="Weeks D."/>
            <person name="Yamada T."/>
            <person name="Claverie J.M."/>
            <person name="Grigoriev I."/>
            <person name="Van Etten J."/>
            <person name="Lomsadze A."/>
            <person name="Borodovsky M."/>
        </authorList>
    </citation>
    <scope>NUCLEOTIDE SEQUENCE [LARGE SCALE GENOMIC DNA]</scope>
    <source>
        <strain evidence="3 4">C-169</strain>
    </source>
</reference>
<evidence type="ECO:0000313" key="3">
    <source>
        <dbReference type="EMBL" id="EIE23297.1"/>
    </source>
</evidence>
<evidence type="ECO:0000256" key="2">
    <source>
        <dbReference type="SAM" id="MobiDB-lite"/>
    </source>
</evidence>
<feature type="region of interest" description="Disordered" evidence="2">
    <location>
        <begin position="418"/>
        <end position="445"/>
    </location>
</feature>
<gene>
    <name evidence="3" type="ORF">COCSUDRAFT_42193</name>
</gene>
<sequence>MSGLVNKVKESLHIGQCSDPVHHHGAKREEGITEGPGGGTHMVRGATYTSSTKNTSDCASGKCDENYKQEGKHVPWEDAQAKTNEASKEAHAAEVYACKAHKHLESVAESQQESERARARLAELERELEGMRNRGVDLSRKNGEIEVARRAAQEAAMREREAHKGCEAAANEAALKEREAAKLQRGLADMRRSLQEIEAELANLQRELEGHSRAVKEAEAALAAVRERHNKTHTHLGSLRAEWEKHLQARKGLEANFNTTRSRLQDVNEREEELSRLLATRRGQLGEHETAAQRATRAAEAERERAAQLKREADPLARDAQNRSAAVGLAEREAAEAAKHKRDLEARERELQSKLQGTQRTVESTTAETRQRVEGYEKYKVEAEQANQRKEELWDEAKHLGGVGDRNADRKIANMEERLQGLDVTGSNKAQTRTTHRETTVVKEE</sequence>
<keyword evidence="4" id="KW-1185">Reference proteome</keyword>